<gene>
    <name evidence="2" type="ORF">BVG16_13790</name>
</gene>
<dbReference type="Proteomes" id="UP000190188">
    <property type="component" value="Unassembled WGS sequence"/>
</dbReference>
<sequence>MEYIDIEKDLVPYRFEISLLDELFTFEVNYNPDFDYFTVDIERDGEILALGEKIVYGVQLFNDIQDNRFPKVPIVPYDESENSIEVTWGTLGQSVFLYLIEGDEDA</sequence>
<reference evidence="2 3" key="1">
    <citation type="submission" date="2017-01" db="EMBL/GenBank/DDBJ databases">
        <title>Genome analysis of Paenibacillus selenitrireducens ES3-24.</title>
        <authorList>
            <person name="Xu D."/>
            <person name="Yao R."/>
            <person name="Zheng S."/>
        </authorList>
    </citation>
    <scope>NUCLEOTIDE SEQUENCE [LARGE SCALE GENOMIC DNA]</scope>
    <source>
        <strain evidence="2 3">ES3-24</strain>
    </source>
</reference>
<evidence type="ECO:0000259" key="1">
    <source>
        <dbReference type="Pfam" id="PF22479"/>
    </source>
</evidence>
<name>A0A1T2XCA0_9BACL</name>
<feature type="domain" description="Cyanophage baseplate Pam3 plug gp18" evidence="1">
    <location>
        <begin position="1"/>
        <end position="101"/>
    </location>
</feature>
<dbReference type="OrthoDB" id="1697005at2"/>
<keyword evidence="3" id="KW-1185">Reference proteome</keyword>
<dbReference type="Pfam" id="PF22479">
    <property type="entry name" value="Pam3_gp18"/>
    <property type="match status" value="1"/>
</dbReference>
<proteinExistence type="predicted"/>
<dbReference type="STRING" id="1324314.BVG16_13790"/>
<accession>A0A1T2XCA0</accession>
<dbReference type="RefSeq" id="WP_078499259.1">
    <property type="nucleotide sequence ID" value="NZ_MSZX01000005.1"/>
</dbReference>
<organism evidence="2 3">
    <name type="scientific">Paenibacillus selenitireducens</name>
    <dbReference type="NCBI Taxonomy" id="1324314"/>
    <lineage>
        <taxon>Bacteria</taxon>
        <taxon>Bacillati</taxon>
        <taxon>Bacillota</taxon>
        <taxon>Bacilli</taxon>
        <taxon>Bacillales</taxon>
        <taxon>Paenibacillaceae</taxon>
        <taxon>Paenibacillus</taxon>
    </lineage>
</organism>
<dbReference type="EMBL" id="MSZX01000005">
    <property type="protein sequence ID" value="OPA77519.1"/>
    <property type="molecule type" value="Genomic_DNA"/>
</dbReference>
<evidence type="ECO:0000313" key="2">
    <source>
        <dbReference type="EMBL" id="OPA77519.1"/>
    </source>
</evidence>
<comment type="caution">
    <text evidence="2">The sequence shown here is derived from an EMBL/GenBank/DDBJ whole genome shotgun (WGS) entry which is preliminary data.</text>
</comment>
<dbReference type="InterPro" id="IPR054252">
    <property type="entry name" value="Pam3_gp18"/>
</dbReference>
<dbReference type="AlphaFoldDB" id="A0A1T2XCA0"/>
<evidence type="ECO:0000313" key="3">
    <source>
        <dbReference type="Proteomes" id="UP000190188"/>
    </source>
</evidence>
<protein>
    <recommendedName>
        <fullName evidence="1">Cyanophage baseplate Pam3 plug gp18 domain-containing protein</fullName>
    </recommendedName>
</protein>